<name>A0ABP9WED0_9MICO</name>
<keyword evidence="7 10" id="KW-0808">Transferase</keyword>
<dbReference type="CDD" id="cd01572">
    <property type="entry name" value="QPRTase"/>
    <property type="match status" value="1"/>
</dbReference>
<comment type="similarity">
    <text evidence="3 10">Belongs to the NadC/ModD family.</text>
</comment>
<evidence type="ECO:0000259" key="13">
    <source>
        <dbReference type="Pfam" id="PF02749"/>
    </source>
</evidence>
<dbReference type="Gene3D" id="3.20.20.70">
    <property type="entry name" value="Aldolase class I"/>
    <property type="match status" value="1"/>
</dbReference>
<gene>
    <name evidence="14" type="primary">nadC</name>
    <name evidence="14" type="ORF">Lsed01_00622</name>
</gene>
<evidence type="ECO:0000313" key="14">
    <source>
        <dbReference type="EMBL" id="GAA5518200.1"/>
    </source>
</evidence>
<feature type="domain" description="Quinolinate phosphoribosyl transferase C-terminal" evidence="12">
    <location>
        <begin position="136"/>
        <end position="319"/>
    </location>
</feature>
<dbReference type="EMBL" id="BAABRR010000002">
    <property type="protein sequence ID" value="GAA5518200.1"/>
    <property type="molecule type" value="Genomic_DNA"/>
</dbReference>
<comment type="caution">
    <text evidence="14">The sequence shown here is derived from an EMBL/GenBank/DDBJ whole genome shotgun (WGS) entry which is preliminary data.</text>
</comment>
<comment type="catalytic activity">
    <reaction evidence="9">
        <text>nicotinate beta-D-ribonucleotide + CO2 + diphosphate = quinolinate + 5-phospho-alpha-D-ribose 1-diphosphate + 2 H(+)</text>
        <dbReference type="Rhea" id="RHEA:12733"/>
        <dbReference type="ChEBI" id="CHEBI:15378"/>
        <dbReference type="ChEBI" id="CHEBI:16526"/>
        <dbReference type="ChEBI" id="CHEBI:29959"/>
        <dbReference type="ChEBI" id="CHEBI:33019"/>
        <dbReference type="ChEBI" id="CHEBI:57502"/>
        <dbReference type="ChEBI" id="CHEBI:58017"/>
        <dbReference type="EC" id="2.4.2.19"/>
    </reaction>
</comment>
<evidence type="ECO:0000256" key="4">
    <source>
        <dbReference type="ARBA" id="ARBA00011944"/>
    </source>
</evidence>
<evidence type="ECO:0000256" key="2">
    <source>
        <dbReference type="ARBA" id="ARBA00004893"/>
    </source>
</evidence>
<evidence type="ECO:0000259" key="12">
    <source>
        <dbReference type="Pfam" id="PF01729"/>
    </source>
</evidence>
<evidence type="ECO:0000256" key="3">
    <source>
        <dbReference type="ARBA" id="ARBA00009400"/>
    </source>
</evidence>
<comment type="pathway">
    <text evidence="2">Cofactor biosynthesis; NAD(+) biosynthesis; nicotinate D-ribonucleotide from quinolinate: step 1/1.</text>
</comment>
<sequence>MTRVPHPEEVALAAATIAPLDRAALARIVRTSLDEDLGSDPGRDVTTQSTIAPEARVAGVVAAREDCVLAGIDAIEETLAQVAERLSLPAPHVTREASDGDRLPAGGVVARLEGPGHVVLIAERTLLNLLSRASGVATHTRRWADALEGTGARVLDTRKTTPGLRELEKYAVRVGGGTNKRMGLFDCAMVKDNHIVAAGSVAAAIARIGERFPDVPVQVEVESPAQAREAIAAGARFLMLDNMSADAMAALAAEVRSGERGSGEGESGEGGPGGTGKVWLEATGGLTLANVRDVAATGVDFMSVGALTHSSPIVDLGLDLA</sequence>
<feature type="compositionally biased region" description="Gly residues" evidence="11">
    <location>
        <begin position="264"/>
        <end position="276"/>
    </location>
</feature>
<keyword evidence="5" id="KW-0662">Pyridine nucleotide biosynthesis</keyword>
<evidence type="ECO:0000256" key="8">
    <source>
        <dbReference type="ARBA" id="ARBA00033102"/>
    </source>
</evidence>
<evidence type="ECO:0000256" key="10">
    <source>
        <dbReference type="PIRNR" id="PIRNR006250"/>
    </source>
</evidence>
<dbReference type="PANTHER" id="PTHR32179">
    <property type="entry name" value="NICOTINATE-NUCLEOTIDE PYROPHOSPHORYLASE [CARBOXYLATING]"/>
    <property type="match status" value="1"/>
</dbReference>
<evidence type="ECO:0000256" key="5">
    <source>
        <dbReference type="ARBA" id="ARBA00022642"/>
    </source>
</evidence>
<dbReference type="Proteomes" id="UP001426770">
    <property type="component" value="Unassembled WGS sequence"/>
</dbReference>
<dbReference type="RefSeq" id="WP_345378507.1">
    <property type="nucleotide sequence ID" value="NZ_BAABRR010000002.1"/>
</dbReference>
<feature type="domain" description="Quinolinate phosphoribosyl transferase N-terminal" evidence="13">
    <location>
        <begin position="44"/>
        <end position="134"/>
    </location>
</feature>
<evidence type="ECO:0000313" key="15">
    <source>
        <dbReference type="Proteomes" id="UP001426770"/>
    </source>
</evidence>
<dbReference type="InterPro" id="IPR022412">
    <property type="entry name" value="Quinolinate_PRibosylTrfase_N"/>
</dbReference>
<dbReference type="InterPro" id="IPR013785">
    <property type="entry name" value="Aldolase_TIM"/>
</dbReference>
<evidence type="ECO:0000256" key="9">
    <source>
        <dbReference type="ARBA" id="ARBA00047445"/>
    </source>
</evidence>
<organism evidence="14 15">
    <name type="scientific">Demequina sediminis</name>
    <dbReference type="NCBI Taxonomy" id="1930058"/>
    <lineage>
        <taxon>Bacteria</taxon>
        <taxon>Bacillati</taxon>
        <taxon>Actinomycetota</taxon>
        <taxon>Actinomycetes</taxon>
        <taxon>Micrococcales</taxon>
        <taxon>Demequinaceae</taxon>
        <taxon>Demequina</taxon>
    </lineage>
</organism>
<dbReference type="InterPro" id="IPR037128">
    <property type="entry name" value="Quinolinate_PRibosylTase_N_sf"/>
</dbReference>
<dbReference type="NCBIfam" id="TIGR00078">
    <property type="entry name" value="nadC"/>
    <property type="match status" value="1"/>
</dbReference>
<dbReference type="InterPro" id="IPR002638">
    <property type="entry name" value="Quinolinate_PRibosylTrfase_C"/>
</dbReference>
<keyword evidence="15" id="KW-1185">Reference proteome</keyword>
<evidence type="ECO:0000256" key="7">
    <source>
        <dbReference type="ARBA" id="ARBA00022679"/>
    </source>
</evidence>
<dbReference type="SUPFAM" id="SSF54675">
    <property type="entry name" value="Nicotinate/Quinolinate PRTase N-terminal domain-like"/>
    <property type="match status" value="1"/>
</dbReference>
<dbReference type="PANTHER" id="PTHR32179:SF3">
    <property type="entry name" value="NICOTINATE-NUCLEOTIDE PYROPHOSPHORYLASE [CARBOXYLATING]"/>
    <property type="match status" value="1"/>
</dbReference>
<evidence type="ECO:0000256" key="11">
    <source>
        <dbReference type="SAM" id="MobiDB-lite"/>
    </source>
</evidence>
<dbReference type="EC" id="2.4.2.19" evidence="4"/>
<reference evidence="14 15" key="1">
    <citation type="submission" date="2024-02" db="EMBL/GenBank/DDBJ databases">
        <title>Lysinimicrobium sediminis NBRC 112286.</title>
        <authorList>
            <person name="Ichikawa N."/>
            <person name="Katano-Makiyama Y."/>
            <person name="Hidaka K."/>
        </authorList>
    </citation>
    <scope>NUCLEOTIDE SEQUENCE [LARGE SCALE GENOMIC DNA]</scope>
    <source>
        <strain evidence="14 15">NBRC 112286</strain>
    </source>
</reference>
<proteinExistence type="inferred from homology"/>
<evidence type="ECO:0000256" key="6">
    <source>
        <dbReference type="ARBA" id="ARBA00022676"/>
    </source>
</evidence>
<dbReference type="Pfam" id="PF01729">
    <property type="entry name" value="QRPTase_C"/>
    <property type="match status" value="1"/>
</dbReference>
<dbReference type="InterPro" id="IPR036068">
    <property type="entry name" value="Nicotinate_pribotase-like_C"/>
</dbReference>
<keyword evidence="6 10" id="KW-0328">Glycosyltransferase</keyword>
<feature type="region of interest" description="Disordered" evidence="11">
    <location>
        <begin position="256"/>
        <end position="276"/>
    </location>
</feature>
<dbReference type="InterPro" id="IPR027277">
    <property type="entry name" value="NadC/ModD"/>
</dbReference>
<protein>
    <recommendedName>
        <fullName evidence="4">nicotinate-nucleotide diphosphorylase (carboxylating)</fullName>
        <ecNumber evidence="4">2.4.2.19</ecNumber>
    </recommendedName>
    <alternativeName>
        <fullName evidence="8">Quinolinate phosphoribosyltransferase [decarboxylating]</fullName>
    </alternativeName>
</protein>
<dbReference type="SUPFAM" id="SSF51690">
    <property type="entry name" value="Nicotinate/Quinolinate PRTase C-terminal domain-like"/>
    <property type="match status" value="1"/>
</dbReference>
<dbReference type="InterPro" id="IPR004393">
    <property type="entry name" value="NadC"/>
</dbReference>
<comment type="function">
    <text evidence="1">Involved in the catabolism of quinolinic acid (QA).</text>
</comment>
<dbReference type="PIRSF" id="PIRSF006250">
    <property type="entry name" value="NadC_ModD"/>
    <property type="match status" value="1"/>
</dbReference>
<evidence type="ECO:0000256" key="1">
    <source>
        <dbReference type="ARBA" id="ARBA00003237"/>
    </source>
</evidence>
<accession>A0ABP9WED0</accession>
<dbReference type="Gene3D" id="3.90.1170.20">
    <property type="entry name" value="Quinolinate phosphoribosyl transferase, N-terminal domain"/>
    <property type="match status" value="1"/>
</dbReference>
<dbReference type="Pfam" id="PF02749">
    <property type="entry name" value="QRPTase_N"/>
    <property type="match status" value="1"/>
</dbReference>